<dbReference type="EMBL" id="CP060244">
    <property type="protein sequence ID" value="QNT79418.1"/>
    <property type="molecule type" value="Genomic_DNA"/>
</dbReference>
<reference evidence="1 2" key="1">
    <citation type="submission" date="2020-08" db="EMBL/GenBank/DDBJ databases">
        <title>Complete genome sequence of Entomobacter blattae G55GP.</title>
        <authorList>
            <person name="Poehlein A."/>
            <person name="Guzman J."/>
            <person name="Daniel R."/>
            <person name="Vilcinskas A."/>
        </authorList>
    </citation>
    <scope>NUCLEOTIDE SEQUENCE [LARGE SCALE GENOMIC DNA]</scope>
    <source>
        <strain evidence="1 2">G55GP</strain>
    </source>
</reference>
<dbReference type="KEGG" id="ebla:JGUZn3_22170"/>
<proteinExistence type="predicted"/>
<organism evidence="1 2">
    <name type="scientific">Entomobacter blattae</name>
    <dbReference type="NCBI Taxonomy" id="2762277"/>
    <lineage>
        <taxon>Bacteria</taxon>
        <taxon>Pseudomonadati</taxon>
        <taxon>Pseudomonadota</taxon>
        <taxon>Alphaproteobacteria</taxon>
        <taxon>Acetobacterales</taxon>
        <taxon>Acetobacteraceae</taxon>
        <taxon>Entomobacter</taxon>
    </lineage>
</organism>
<dbReference type="RefSeq" id="WP_203413583.1">
    <property type="nucleotide sequence ID" value="NZ_CP060244.1"/>
</dbReference>
<protein>
    <submittedName>
        <fullName evidence="1">Uncharacterized protein</fullName>
    </submittedName>
</protein>
<gene>
    <name evidence="1" type="ORF">JGUZn3_22170</name>
</gene>
<evidence type="ECO:0000313" key="2">
    <source>
        <dbReference type="Proteomes" id="UP000516349"/>
    </source>
</evidence>
<dbReference type="AlphaFoldDB" id="A0A7H1NUF8"/>
<keyword evidence="2" id="KW-1185">Reference proteome</keyword>
<evidence type="ECO:0000313" key="1">
    <source>
        <dbReference type="EMBL" id="QNT79418.1"/>
    </source>
</evidence>
<sequence length="181" mass="20057">MARAGASAAAIQAEPLIITKLNLTTRYQNGHIKLTTRLDDKGKPVARICRVGAIERLRDRGSITYEQYLAAERYALLHEAAQGADQGDGEVIGCRVDGSPPTDGGATIYTLDALQELRELEELLGKNLTYIATQIILYNKTIKELAKNSKYDPKRILGWLDSALTRMAEYWGFIEDDKKSA</sequence>
<name>A0A7H1NUF8_9PROT</name>
<accession>A0A7H1NUF8</accession>
<dbReference type="Proteomes" id="UP000516349">
    <property type="component" value="Chromosome"/>
</dbReference>